<dbReference type="AlphaFoldDB" id="A0AAJ0GMY2"/>
<dbReference type="GO" id="GO:0020037">
    <property type="term" value="F:heme binding"/>
    <property type="evidence" value="ECO:0007669"/>
    <property type="project" value="InterPro"/>
</dbReference>
<keyword evidence="6" id="KW-0560">Oxidoreductase</keyword>
<reference evidence="9" key="2">
    <citation type="submission" date="2023-06" db="EMBL/GenBank/DDBJ databases">
        <authorList>
            <consortium name="Lawrence Berkeley National Laboratory"/>
            <person name="Mondo S.J."/>
            <person name="Hensen N."/>
            <person name="Bonometti L."/>
            <person name="Westerberg I."/>
            <person name="Brannstrom I.O."/>
            <person name="Guillou S."/>
            <person name="Cros-Aarteil S."/>
            <person name="Calhoun S."/>
            <person name="Haridas S."/>
            <person name="Kuo A."/>
            <person name="Pangilinan J."/>
            <person name="Riley R."/>
            <person name="Labutti K."/>
            <person name="Andreopoulos B."/>
            <person name="Lipzen A."/>
            <person name="Chen C."/>
            <person name="Yanf M."/>
            <person name="Daum C."/>
            <person name="Ng V."/>
            <person name="Clum A."/>
            <person name="Steindorff A."/>
            <person name="Ohm R."/>
            <person name="Martin F."/>
            <person name="Silar P."/>
            <person name="Natvig D."/>
            <person name="Lalanne C."/>
            <person name="Gautier V."/>
            <person name="Ament-Velasquez S.L."/>
            <person name="Kruys A."/>
            <person name="Hutchinson M.I."/>
            <person name="Powell A.J."/>
            <person name="Barry K."/>
            <person name="Miller A.N."/>
            <person name="Grigoriev I.V."/>
            <person name="Debuchy R."/>
            <person name="Gladieux P."/>
            <person name="Thoren M.H."/>
            <person name="Johannesson H."/>
        </authorList>
    </citation>
    <scope>NUCLEOTIDE SEQUENCE</scope>
    <source>
        <strain evidence="9">CBS 333.67</strain>
    </source>
</reference>
<dbReference type="SUPFAM" id="SSF48264">
    <property type="entry name" value="Cytochrome P450"/>
    <property type="match status" value="1"/>
</dbReference>
<name>A0AAJ0GMY2_9PEZI</name>
<sequence length="475" mass="52908">MRHESSVGHVVQVYTYTMKWFFGLPDPGVKAYLRDKTGPERKPHPGSDPSFPAHNRIYNITYQGFLTGLSGPNLAHASRRYTELFRSNLEKQALSREWTTYDDMGTFFQELVSKSILEALFGPALLELNPTFNDDLWTFDRDIPWLARCLPSFILPGAYRRRASLLAQVKRWHANARQNFTESSIGPDGDADPYWGSELMRHRHKKLPKVDGFDDDCLAAADLGFIWASVSNATPTVTWVTAHLFEDAALRDCARADVARLGPLDAKTLCHASPVLSSVFAETLRLHSTMYSMLTARGADAHLGKWRLPQGQIGVVNTGLSHMDEQVWNTGGGAHPLASFWANRFLVYPGDPDSGPLNRERRMRADAAVAKPKPKLDEGQEYASSGAVDPGGPTFSLEGLEGSWIPYGGEFGHVHACPGRVLSKQMVVYTCALMVSQFDIELLDGPVPVEKDSWSFGFNVAVPTKKIPFRIRKRE</sequence>
<dbReference type="InterPro" id="IPR036396">
    <property type="entry name" value="Cyt_P450_sf"/>
</dbReference>
<dbReference type="PANTHER" id="PTHR24304:SF2">
    <property type="entry name" value="24-HYDROXYCHOLESTEROL 7-ALPHA-HYDROXYLASE"/>
    <property type="match status" value="1"/>
</dbReference>
<dbReference type="Proteomes" id="UP001273166">
    <property type="component" value="Unassembled WGS sequence"/>
</dbReference>
<evidence type="ECO:0000256" key="1">
    <source>
        <dbReference type="ARBA" id="ARBA00001971"/>
    </source>
</evidence>
<comment type="cofactor">
    <cofactor evidence="1 7">
        <name>heme</name>
        <dbReference type="ChEBI" id="CHEBI:30413"/>
    </cofactor>
</comment>
<dbReference type="GeneID" id="87883992"/>
<protein>
    <submittedName>
        <fullName evidence="9">Pfs, NACHT and ankyrin domain protein</fullName>
    </submittedName>
</protein>
<evidence type="ECO:0000313" key="10">
    <source>
        <dbReference type="Proteomes" id="UP001273166"/>
    </source>
</evidence>
<evidence type="ECO:0000256" key="3">
    <source>
        <dbReference type="ARBA" id="ARBA00022617"/>
    </source>
</evidence>
<evidence type="ECO:0000313" key="9">
    <source>
        <dbReference type="EMBL" id="KAK3302917.1"/>
    </source>
</evidence>
<reference evidence="9" key="1">
    <citation type="journal article" date="2023" name="Mol. Phylogenet. Evol.">
        <title>Genome-scale phylogeny and comparative genomics of the fungal order Sordariales.</title>
        <authorList>
            <person name="Hensen N."/>
            <person name="Bonometti L."/>
            <person name="Westerberg I."/>
            <person name="Brannstrom I.O."/>
            <person name="Guillou S."/>
            <person name="Cros-Aarteil S."/>
            <person name="Calhoun S."/>
            <person name="Haridas S."/>
            <person name="Kuo A."/>
            <person name="Mondo S."/>
            <person name="Pangilinan J."/>
            <person name="Riley R."/>
            <person name="LaButti K."/>
            <person name="Andreopoulos B."/>
            <person name="Lipzen A."/>
            <person name="Chen C."/>
            <person name="Yan M."/>
            <person name="Daum C."/>
            <person name="Ng V."/>
            <person name="Clum A."/>
            <person name="Steindorff A."/>
            <person name="Ohm R.A."/>
            <person name="Martin F."/>
            <person name="Silar P."/>
            <person name="Natvig D.O."/>
            <person name="Lalanne C."/>
            <person name="Gautier V."/>
            <person name="Ament-Velasquez S.L."/>
            <person name="Kruys A."/>
            <person name="Hutchinson M.I."/>
            <person name="Powell A.J."/>
            <person name="Barry K."/>
            <person name="Miller A.N."/>
            <person name="Grigoriev I.V."/>
            <person name="Debuchy R."/>
            <person name="Gladieux P."/>
            <person name="Hiltunen Thoren M."/>
            <person name="Johannesson H."/>
        </authorList>
    </citation>
    <scope>NUCLEOTIDE SEQUENCE</scope>
    <source>
        <strain evidence="9">CBS 333.67</strain>
    </source>
</reference>
<keyword evidence="6" id="KW-0503">Monooxygenase</keyword>
<feature type="region of interest" description="Disordered" evidence="8">
    <location>
        <begin position="367"/>
        <end position="388"/>
    </location>
</feature>
<evidence type="ECO:0000256" key="7">
    <source>
        <dbReference type="PIRSR" id="PIRSR602403-1"/>
    </source>
</evidence>
<dbReference type="GO" id="GO:0005506">
    <property type="term" value="F:iron ion binding"/>
    <property type="evidence" value="ECO:0007669"/>
    <property type="project" value="InterPro"/>
</dbReference>
<proteinExistence type="inferred from homology"/>
<evidence type="ECO:0000256" key="5">
    <source>
        <dbReference type="ARBA" id="ARBA00023004"/>
    </source>
</evidence>
<dbReference type="InterPro" id="IPR050529">
    <property type="entry name" value="CYP450_sterol_14alpha_dmase"/>
</dbReference>
<dbReference type="Gene3D" id="1.10.630.10">
    <property type="entry name" value="Cytochrome P450"/>
    <property type="match status" value="1"/>
</dbReference>
<keyword evidence="10" id="KW-1185">Reference proteome</keyword>
<dbReference type="InterPro" id="IPR002403">
    <property type="entry name" value="Cyt_P450_E_grp-IV"/>
</dbReference>
<dbReference type="RefSeq" id="XP_062718697.1">
    <property type="nucleotide sequence ID" value="XM_062865163.1"/>
</dbReference>
<dbReference type="PRINTS" id="PR00465">
    <property type="entry name" value="EP450IV"/>
</dbReference>
<dbReference type="GO" id="GO:0008395">
    <property type="term" value="F:steroid hydroxylase activity"/>
    <property type="evidence" value="ECO:0007669"/>
    <property type="project" value="TreeGrafter"/>
</dbReference>
<dbReference type="Pfam" id="PF00067">
    <property type="entry name" value="p450"/>
    <property type="match status" value="1"/>
</dbReference>
<dbReference type="InterPro" id="IPR001128">
    <property type="entry name" value="Cyt_P450"/>
</dbReference>
<keyword evidence="4 7" id="KW-0479">Metal-binding</keyword>
<organism evidence="9 10">
    <name type="scientific">Chaetomium strumarium</name>
    <dbReference type="NCBI Taxonomy" id="1170767"/>
    <lineage>
        <taxon>Eukaryota</taxon>
        <taxon>Fungi</taxon>
        <taxon>Dikarya</taxon>
        <taxon>Ascomycota</taxon>
        <taxon>Pezizomycotina</taxon>
        <taxon>Sordariomycetes</taxon>
        <taxon>Sordariomycetidae</taxon>
        <taxon>Sordariales</taxon>
        <taxon>Chaetomiaceae</taxon>
        <taxon>Chaetomium</taxon>
    </lineage>
</organism>
<evidence type="ECO:0000256" key="8">
    <source>
        <dbReference type="SAM" id="MobiDB-lite"/>
    </source>
</evidence>
<dbReference type="PANTHER" id="PTHR24304">
    <property type="entry name" value="CYTOCHROME P450 FAMILY 7"/>
    <property type="match status" value="1"/>
</dbReference>
<accession>A0AAJ0GMY2</accession>
<evidence type="ECO:0000256" key="4">
    <source>
        <dbReference type="ARBA" id="ARBA00022723"/>
    </source>
</evidence>
<feature type="binding site" description="axial binding residue" evidence="7">
    <location>
        <position position="417"/>
    </location>
    <ligand>
        <name>heme</name>
        <dbReference type="ChEBI" id="CHEBI:30413"/>
    </ligand>
    <ligandPart>
        <name>Fe</name>
        <dbReference type="ChEBI" id="CHEBI:18248"/>
    </ligandPart>
</feature>
<keyword evidence="3 7" id="KW-0349">Heme</keyword>
<comment type="caution">
    <text evidence="9">The sequence shown here is derived from an EMBL/GenBank/DDBJ whole genome shotgun (WGS) entry which is preliminary data.</text>
</comment>
<comment type="similarity">
    <text evidence="2">Belongs to the cytochrome P450 family.</text>
</comment>
<evidence type="ECO:0000256" key="6">
    <source>
        <dbReference type="ARBA" id="ARBA00023033"/>
    </source>
</evidence>
<dbReference type="GO" id="GO:0016705">
    <property type="term" value="F:oxidoreductase activity, acting on paired donors, with incorporation or reduction of molecular oxygen"/>
    <property type="evidence" value="ECO:0007669"/>
    <property type="project" value="InterPro"/>
</dbReference>
<evidence type="ECO:0000256" key="2">
    <source>
        <dbReference type="ARBA" id="ARBA00010617"/>
    </source>
</evidence>
<dbReference type="EMBL" id="JAUDZG010000006">
    <property type="protein sequence ID" value="KAK3302917.1"/>
    <property type="molecule type" value="Genomic_DNA"/>
</dbReference>
<keyword evidence="5 7" id="KW-0408">Iron</keyword>
<gene>
    <name evidence="9" type="ORF">B0T15DRAFT_402407</name>
</gene>